<keyword evidence="3" id="KW-1185">Reference proteome</keyword>
<evidence type="ECO:0000313" key="3">
    <source>
        <dbReference type="Proteomes" id="UP000266673"/>
    </source>
</evidence>
<feature type="coiled-coil region" evidence="1">
    <location>
        <begin position="176"/>
        <end position="203"/>
    </location>
</feature>
<evidence type="ECO:0000313" key="2">
    <source>
        <dbReference type="EMBL" id="RIB24365.1"/>
    </source>
</evidence>
<name>A0A397VPB7_9GLOM</name>
<dbReference type="AlphaFoldDB" id="A0A397VPB7"/>
<comment type="caution">
    <text evidence="2">The sequence shown here is derived from an EMBL/GenBank/DDBJ whole genome shotgun (WGS) entry which is preliminary data.</text>
</comment>
<protein>
    <submittedName>
        <fullName evidence="2">Uncharacterized protein</fullName>
    </submittedName>
</protein>
<dbReference type="EMBL" id="QKWP01000220">
    <property type="protein sequence ID" value="RIB24365.1"/>
    <property type="molecule type" value="Genomic_DNA"/>
</dbReference>
<feature type="non-terminal residue" evidence="2">
    <location>
        <position position="1"/>
    </location>
</feature>
<organism evidence="2 3">
    <name type="scientific">Gigaspora rosea</name>
    <dbReference type="NCBI Taxonomy" id="44941"/>
    <lineage>
        <taxon>Eukaryota</taxon>
        <taxon>Fungi</taxon>
        <taxon>Fungi incertae sedis</taxon>
        <taxon>Mucoromycota</taxon>
        <taxon>Glomeromycotina</taxon>
        <taxon>Glomeromycetes</taxon>
        <taxon>Diversisporales</taxon>
        <taxon>Gigasporaceae</taxon>
        <taxon>Gigaspora</taxon>
    </lineage>
</organism>
<dbReference type="OrthoDB" id="2429906at2759"/>
<dbReference type="Proteomes" id="UP000266673">
    <property type="component" value="Unassembled WGS sequence"/>
</dbReference>
<evidence type="ECO:0000256" key="1">
    <source>
        <dbReference type="SAM" id="Coils"/>
    </source>
</evidence>
<gene>
    <name evidence="2" type="ORF">C2G38_2070206</name>
</gene>
<accession>A0A397VPB7</accession>
<sequence length="307" mass="35441">EQSIWMNSYKADRISEQQYTADTIYSFIFKSLTHINDKLYTFLKQIYKLLGLNKRRSIIGRRCDLLLCDHYDYVHLVGEVSGLPSKNLPNKERFDLGRNNCNAKDEKSLCELTIVAEFGPIQDESDLNTLLNEIFVFMIQVKVCIFIFEKAKISLERKNIDKVGFLQFLFTIYELIISIAENFNKLEKLINELSRKKQEWIAKNVHVDFDTLEISEAAKKLVLSQTITTSTLSSSPSSNNFTGFLKELIVNLLDFFLTPERAKETLREMNSLFPNKQVFVIDNAILITPECMPIGTNDNNLIPDIQI</sequence>
<reference evidence="2 3" key="1">
    <citation type="submission" date="2018-06" db="EMBL/GenBank/DDBJ databases">
        <title>Comparative genomics reveals the genomic features of Rhizophagus irregularis, R. cerebriforme, R. diaphanum and Gigaspora rosea, and their symbiotic lifestyle signature.</title>
        <authorList>
            <person name="Morin E."/>
            <person name="San Clemente H."/>
            <person name="Chen E.C.H."/>
            <person name="De La Providencia I."/>
            <person name="Hainaut M."/>
            <person name="Kuo A."/>
            <person name="Kohler A."/>
            <person name="Murat C."/>
            <person name="Tang N."/>
            <person name="Roy S."/>
            <person name="Loubradou J."/>
            <person name="Henrissat B."/>
            <person name="Grigoriev I.V."/>
            <person name="Corradi N."/>
            <person name="Roux C."/>
            <person name="Martin F.M."/>
        </authorList>
    </citation>
    <scope>NUCLEOTIDE SEQUENCE [LARGE SCALE GENOMIC DNA]</scope>
    <source>
        <strain evidence="2 3">DAOM 194757</strain>
    </source>
</reference>
<keyword evidence="1" id="KW-0175">Coiled coil</keyword>
<proteinExistence type="predicted"/>